<feature type="compositionally biased region" description="Basic and acidic residues" evidence="1">
    <location>
        <begin position="317"/>
        <end position="335"/>
    </location>
</feature>
<sequence>MSAGALQSAIDTLHKDEHVIVLTERKWYDKLEAIICHADKTPKAESPYYSLLSLILHTYGVTCTHLNLEASDFSLTVVLKDPDNPEGGRHQLGGWVKAKPKIRMCTKKANKNGKASADANADPGKQDLVDGQGGAGEVDLDGRNEQVDPDGRKEQVNLEDKKEQADAEDEEEADTEDEEEVNMEHEVEHAEEEVEDAEKKVEDAEEEVEDAEDKEEDMDAEDEREDSDTDAEDEEEEMDVEDEVQGRDVEYESNEAGTEHGARSNDSAGFDDDAGFDNGAGPDDGADLNHGAGPNQDAALDHSAGPDCDTGPNHGIAEPDKENKAEKHDAEKDRTLPNNVTQRLIADLPQLCKQAHYAFNNFKEDVIHAMLMYGMTFSLFRFMRPLNWDSIRGTDDHTRPETIFSDELILINKEFNPHFKHALHLLTASLGLSYQPSWFQLPSDYQIGTPDLVHSSSLHFLT</sequence>
<comment type="caution">
    <text evidence="2">The sequence shown here is derived from an EMBL/GenBank/DDBJ whole genome shotgun (WGS) entry which is preliminary data.</text>
</comment>
<dbReference type="Proteomes" id="UP000298061">
    <property type="component" value="Unassembled WGS sequence"/>
</dbReference>
<feature type="region of interest" description="Disordered" evidence="1">
    <location>
        <begin position="108"/>
        <end position="338"/>
    </location>
</feature>
<gene>
    <name evidence="2" type="ORF">EWM64_g10807</name>
</gene>
<protein>
    <submittedName>
        <fullName evidence="2">Uncharacterized protein</fullName>
    </submittedName>
</protein>
<evidence type="ECO:0000313" key="2">
    <source>
        <dbReference type="EMBL" id="TFY73205.1"/>
    </source>
</evidence>
<feature type="compositionally biased region" description="Acidic residues" evidence="1">
    <location>
        <begin position="203"/>
        <end position="243"/>
    </location>
</feature>
<evidence type="ECO:0000256" key="1">
    <source>
        <dbReference type="SAM" id="MobiDB-lite"/>
    </source>
</evidence>
<accession>A0A4Y9ZEK6</accession>
<reference evidence="2 3" key="1">
    <citation type="submission" date="2019-02" db="EMBL/GenBank/DDBJ databases">
        <title>Genome sequencing of the rare red list fungi Hericium alpestre (H. flagellum).</title>
        <authorList>
            <person name="Buettner E."/>
            <person name="Kellner H."/>
        </authorList>
    </citation>
    <scope>NUCLEOTIDE SEQUENCE [LARGE SCALE GENOMIC DNA]</scope>
    <source>
        <strain evidence="2 3">DSM 108284</strain>
    </source>
</reference>
<proteinExistence type="predicted"/>
<dbReference type="EMBL" id="SFCI01003172">
    <property type="protein sequence ID" value="TFY73205.1"/>
    <property type="molecule type" value="Genomic_DNA"/>
</dbReference>
<feature type="compositionally biased region" description="Basic and acidic residues" evidence="1">
    <location>
        <begin position="140"/>
        <end position="165"/>
    </location>
</feature>
<name>A0A4Y9ZEK6_9AGAM</name>
<keyword evidence="3" id="KW-1185">Reference proteome</keyword>
<organism evidence="2 3">
    <name type="scientific">Hericium alpestre</name>
    <dbReference type="NCBI Taxonomy" id="135208"/>
    <lineage>
        <taxon>Eukaryota</taxon>
        <taxon>Fungi</taxon>
        <taxon>Dikarya</taxon>
        <taxon>Basidiomycota</taxon>
        <taxon>Agaricomycotina</taxon>
        <taxon>Agaricomycetes</taxon>
        <taxon>Russulales</taxon>
        <taxon>Hericiaceae</taxon>
        <taxon>Hericium</taxon>
    </lineage>
</organism>
<evidence type="ECO:0000313" key="3">
    <source>
        <dbReference type="Proteomes" id="UP000298061"/>
    </source>
</evidence>
<dbReference type="AlphaFoldDB" id="A0A4Y9ZEK6"/>
<feature type="compositionally biased region" description="Acidic residues" evidence="1">
    <location>
        <begin position="166"/>
        <end position="181"/>
    </location>
</feature>
<dbReference type="STRING" id="135208.A0A4Y9ZEK6"/>